<gene>
    <name evidence="2" type="ORF">ACFSUT_43990</name>
</gene>
<feature type="compositionally biased region" description="Polar residues" evidence="1">
    <location>
        <begin position="185"/>
        <end position="203"/>
    </location>
</feature>
<feature type="compositionally biased region" description="Gly residues" evidence="1">
    <location>
        <begin position="316"/>
        <end position="327"/>
    </location>
</feature>
<feature type="compositionally biased region" description="Gly residues" evidence="1">
    <location>
        <begin position="333"/>
        <end position="348"/>
    </location>
</feature>
<evidence type="ECO:0000313" key="2">
    <source>
        <dbReference type="EMBL" id="MFD2487299.1"/>
    </source>
</evidence>
<dbReference type="Gene3D" id="1.20.1260.20">
    <property type="entry name" value="PPE superfamily"/>
    <property type="match status" value="1"/>
</dbReference>
<name>A0ABW5IDT2_9PSEU</name>
<proteinExistence type="predicted"/>
<organism evidence="2 3">
    <name type="scientific">Amycolatopsis albidoflavus</name>
    <dbReference type="NCBI Taxonomy" id="102226"/>
    <lineage>
        <taxon>Bacteria</taxon>
        <taxon>Bacillati</taxon>
        <taxon>Actinomycetota</taxon>
        <taxon>Actinomycetes</taxon>
        <taxon>Pseudonocardiales</taxon>
        <taxon>Pseudonocardiaceae</taxon>
        <taxon>Amycolatopsis</taxon>
    </lineage>
</organism>
<dbReference type="EMBL" id="JBHUKQ010000026">
    <property type="protein sequence ID" value="MFD2487299.1"/>
    <property type="molecule type" value="Genomic_DNA"/>
</dbReference>
<feature type="compositionally biased region" description="Low complexity" evidence="1">
    <location>
        <begin position="304"/>
        <end position="315"/>
    </location>
</feature>
<protein>
    <recommendedName>
        <fullName evidence="4">PPE family domain-containing protein</fullName>
    </recommendedName>
</protein>
<keyword evidence="3" id="KW-1185">Reference proteome</keyword>
<dbReference type="Proteomes" id="UP001597542">
    <property type="component" value="Unassembled WGS sequence"/>
</dbReference>
<comment type="caution">
    <text evidence="2">The sequence shown here is derived from an EMBL/GenBank/DDBJ whole genome shotgun (WGS) entry which is preliminary data.</text>
</comment>
<sequence>MKFWEPIKQYLDQHQELTVPIEDIVTQVRASEPSGWHEGATMARELAAEQETLSQDLSGTLTKLESCWSGEGSDLVSERLRQVRASAIDAHQAFAANENTHATGIAMHENLRNQLTSIPPAPTGSPTPAAGLMNADVMSKLLEHDSAQRKNLDTYEKFTSESQGNTQQLKVDYGKIGAYDGGDVTIQQHPSAEPKPQSQSQPGSVAPERHSTGGTATFSPGTGPNSLSPHSYPATANALPGKGNDHTSTSGYTPPPASGPPADTPGRGGTRAPSLPGPMNDFGISGPIDGRVNGIAERLGGNPGSSSGRSGNTPGKLGGSGGSGRPGSEGTPGRPGNGPGSGRLGGEAGPRSGTGPSEGAASRVNSERGAPGGKGLSGAAAPGGQRGKNEEDEEHERKYVLDVDLFADDGTAVDPETGMRPTPPTLGA</sequence>
<evidence type="ECO:0008006" key="4">
    <source>
        <dbReference type="Google" id="ProtNLM"/>
    </source>
</evidence>
<dbReference type="RefSeq" id="WP_344287849.1">
    <property type="nucleotide sequence ID" value="NZ_BAAAHV010000031.1"/>
</dbReference>
<evidence type="ECO:0000256" key="1">
    <source>
        <dbReference type="SAM" id="MobiDB-lite"/>
    </source>
</evidence>
<feature type="compositionally biased region" description="Polar residues" evidence="1">
    <location>
        <begin position="212"/>
        <end position="229"/>
    </location>
</feature>
<dbReference type="InterPro" id="IPR038332">
    <property type="entry name" value="PPE_sf"/>
</dbReference>
<evidence type="ECO:0000313" key="3">
    <source>
        <dbReference type="Proteomes" id="UP001597542"/>
    </source>
</evidence>
<accession>A0ABW5IDT2</accession>
<feature type="compositionally biased region" description="Pro residues" evidence="1">
    <location>
        <begin position="253"/>
        <end position="263"/>
    </location>
</feature>
<reference evidence="3" key="1">
    <citation type="journal article" date="2019" name="Int. J. Syst. Evol. Microbiol.">
        <title>The Global Catalogue of Microorganisms (GCM) 10K type strain sequencing project: providing services to taxonomists for standard genome sequencing and annotation.</title>
        <authorList>
            <consortium name="The Broad Institute Genomics Platform"/>
            <consortium name="The Broad Institute Genome Sequencing Center for Infectious Disease"/>
            <person name="Wu L."/>
            <person name="Ma J."/>
        </authorList>
    </citation>
    <scope>NUCLEOTIDE SEQUENCE [LARGE SCALE GENOMIC DNA]</scope>
    <source>
        <strain evidence="3">CGMCC 4.7638</strain>
    </source>
</reference>
<feature type="region of interest" description="Disordered" evidence="1">
    <location>
        <begin position="180"/>
        <end position="428"/>
    </location>
</feature>